<keyword evidence="3" id="KW-1185">Reference proteome</keyword>
<feature type="region of interest" description="Disordered" evidence="1">
    <location>
        <begin position="58"/>
        <end position="79"/>
    </location>
</feature>
<dbReference type="Proteomes" id="UP000027822">
    <property type="component" value="Unassembled WGS sequence"/>
</dbReference>
<organism evidence="2 3">
    <name type="scientific">Bacillus manliponensis</name>
    <dbReference type="NCBI Taxonomy" id="574376"/>
    <lineage>
        <taxon>Bacteria</taxon>
        <taxon>Bacillati</taxon>
        <taxon>Bacillota</taxon>
        <taxon>Bacilli</taxon>
        <taxon>Bacillales</taxon>
        <taxon>Bacillaceae</taxon>
        <taxon>Bacillus</taxon>
        <taxon>Bacillus cereus group</taxon>
    </lineage>
</organism>
<accession>A0A073JTP9</accession>
<evidence type="ECO:0000313" key="2">
    <source>
        <dbReference type="EMBL" id="KEK17566.1"/>
    </source>
</evidence>
<evidence type="ECO:0000313" key="3">
    <source>
        <dbReference type="Proteomes" id="UP000027822"/>
    </source>
</evidence>
<name>A0A073JTP9_9BACI</name>
<protein>
    <submittedName>
        <fullName evidence="2">Uncharacterized protein</fullName>
    </submittedName>
</protein>
<comment type="caution">
    <text evidence="2">The sequence shown here is derived from an EMBL/GenBank/DDBJ whole genome shotgun (WGS) entry which is preliminary data.</text>
</comment>
<sequence length="79" mass="9207">MAYKVLNDFIEKEHDNTFYKKGDMYPKEGFKEIARRVKFLQSIHSEYNVAFLEKSENVTKTAPKEKKTQGSKAEKDGES</sequence>
<gene>
    <name evidence="2" type="ORF">BAMA_12585</name>
</gene>
<dbReference type="STRING" id="574376.BAMA_12585"/>
<proteinExistence type="predicted"/>
<dbReference type="OrthoDB" id="2938623at2"/>
<evidence type="ECO:0000256" key="1">
    <source>
        <dbReference type="SAM" id="MobiDB-lite"/>
    </source>
</evidence>
<dbReference type="EMBL" id="JOTN01000026">
    <property type="protein sequence ID" value="KEK17566.1"/>
    <property type="molecule type" value="Genomic_DNA"/>
</dbReference>
<reference evidence="2 3" key="1">
    <citation type="submission" date="2014-06" db="EMBL/GenBank/DDBJ databases">
        <title>Draft genome sequence of Bacillus manliponensis JCM 15802 (MCCC 1A00708).</title>
        <authorList>
            <person name="Lai Q."/>
            <person name="Liu Y."/>
            <person name="Shao Z."/>
        </authorList>
    </citation>
    <scope>NUCLEOTIDE SEQUENCE [LARGE SCALE GENOMIC DNA]</scope>
    <source>
        <strain evidence="2 3">JCM 15802</strain>
    </source>
</reference>
<dbReference type="RefSeq" id="WP_034643126.1">
    <property type="nucleotide sequence ID" value="NZ_CBCSJC010000039.1"/>
</dbReference>
<dbReference type="AlphaFoldDB" id="A0A073JTP9"/>